<evidence type="ECO:0000256" key="5">
    <source>
        <dbReference type="ARBA" id="ARBA00022989"/>
    </source>
</evidence>
<dbReference type="PANTHER" id="PTHR34583:SF2">
    <property type="entry name" value="ANTIPORTER SUBUNIT MNHC2-RELATED"/>
    <property type="match status" value="1"/>
</dbReference>
<keyword evidence="5 7" id="KW-1133">Transmembrane helix</keyword>
<keyword evidence="9" id="KW-1185">Reference proteome</keyword>
<evidence type="ECO:0000256" key="1">
    <source>
        <dbReference type="ARBA" id="ARBA00004651"/>
    </source>
</evidence>
<accession>A0A5C4R7F8</accession>
<evidence type="ECO:0000313" key="8">
    <source>
        <dbReference type="EMBL" id="TNH39852.1"/>
    </source>
</evidence>
<dbReference type="NCBIfam" id="NF009301">
    <property type="entry name" value="PRK12658.1"/>
    <property type="match status" value="1"/>
</dbReference>
<dbReference type="Gene3D" id="1.10.287.3510">
    <property type="match status" value="1"/>
</dbReference>
<keyword evidence="4 7" id="KW-0812">Transmembrane</keyword>
<dbReference type="InterPro" id="IPR039428">
    <property type="entry name" value="NUOK/Mnh_C1-like"/>
</dbReference>
<dbReference type="Pfam" id="PF00420">
    <property type="entry name" value="Oxidored_q2"/>
    <property type="match status" value="1"/>
</dbReference>
<dbReference type="GO" id="GO:0005886">
    <property type="term" value="C:plasma membrane"/>
    <property type="evidence" value="ECO:0007669"/>
    <property type="project" value="UniProtKB-SubCell"/>
</dbReference>
<dbReference type="PANTHER" id="PTHR34583">
    <property type="entry name" value="ANTIPORTER SUBUNIT MNHC2-RELATED"/>
    <property type="match status" value="1"/>
</dbReference>
<feature type="transmembrane region" description="Helical" evidence="7">
    <location>
        <begin position="25"/>
        <end position="45"/>
    </location>
</feature>
<comment type="caution">
    <text evidence="8">The sequence shown here is derived from an EMBL/GenBank/DDBJ whole genome shotgun (WGS) entry which is preliminary data.</text>
</comment>
<dbReference type="EMBL" id="VDDC01000012">
    <property type="protein sequence ID" value="TNH39852.1"/>
    <property type="molecule type" value="Genomic_DNA"/>
</dbReference>
<evidence type="ECO:0000256" key="6">
    <source>
        <dbReference type="ARBA" id="ARBA00023136"/>
    </source>
</evidence>
<proteinExistence type="inferred from homology"/>
<keyword evidence="3" id="KW-1003">Cell membrane</keyword>
<sequence length="124" mass="12948">MEMLLALSVGVLVAASVYLMLDRNILRFLFGLALLSNAVNLLIFASGRLTPGAPPLIDAGEYAPTGVVANALPQALVLTAIVIGFGLLAFTLALVYRAFMTLGTVNSDEMRVAEPVDAGKEAGK</sequence>
<name>A0A5C4R7F8_9RHOB</name>
<evidence type="ECO:0000313" key="9">
    <source>
        <dbReference type="Proteomes" id="UP000304880"/>
    </source>
</evidence>
<comment type="subcellular location">
    <subcellularLocation>
        <location evidence="1">Cell membrane</location>
        <topology evidence="1">Multi-pass membrane protein</topology>
    </subcellularLocation>
</comment>
<protein>
    <submittedName>
        <fullName evidence="8">Na+/H+ antiporter subunit C</fullName>
    </submittedName>
</protein>
<comment type="similarity">
    <text evidence="2">Belongs to the CPA3 antiporters (TC 2.A.63) subunit C family.</text>
</comment>
<gene>
    <name evidence="8" type="ORF">FHD67_07630</name>
</gene>
<evidence type="ECO:0000256" key="3">
    <source>
        <dbReference type="ARBA" id="ARBA00022475"/>
    </source>
</evidence>
<dbReference type="InterPro" id="IPR050601">
    <property type="entry name" value="CPA3_antiporter_subunitC"/>
</dbReference>
<evidence type="ECO:0000256" key="2">
    <source>
        <dbReference type="ARBA" id="ARBA00010388"/>
    </source>
</evidence>
<reference evidence="8 9" key="1">
    <citation type="submission" date="2019-06" db="EMBL/GenBank/DDBJ databases">
        <authorList>
            <person name="Li J."/>
        </authorList>
    </citation>
    <scope>NUCLEOTIDE SEQUENCE [LARGE SCALE GENOMIC DNA]</scope>
    <source>
        <strain evidence="8 9">CGMCC 1.8012</strain>
    </source>
</reference>
<feature type="transmembrane region" description="Helical" evidence="7">
    <location>
        <begin position="75"/>
        <end position="99"/>
    </location>
</feature>
<dbReference type="AlphaFoldDB" id="A0A5C4R7F8"/>
<dbReference type="Proteomes" id="UP000304880">
    <property type="component" value="Unassembled WGS sequence"/>
</dbReference>
<keyword evidence="6 7" id="KW-0472">Membrane</keyword>
<evidence type="ECO:0000256" key="4">
    <source>
        <dbReference type="ARBA" id="ARBA00022692"/>
    </source>
</evidence>
<organism evidence="8 9">
    <name type="scientific">Paracoccus haeundaensis</name>
    <dbReference type="NCBI Taxonomy" id="225362"/>
    <lineage>
        <taxon>Bacteria</taxon>
        <taxon>Pseudomonadati</taxon>
        <taxon>Pseudomonadota</taxon>
        <taxon>Alphaproteobacteria</taxon>
        <taxon>Rhodobacterales</taxon>
        <taxon>Paracoccaceae</taxon>
        <taxon>Paracoccus</taxon>
    </lineage>
</organism>
<evidence type="ECO:0000256" key="7">
    <source>
        <dbReference type="SAM" id="Phobius"/>
    </source>
</evidence>